<dbReference type="Gene3D" id="3.40.630.30">
    <property type="match status" value="1"/>
</dbReference>
<evidence type="ECO:0000313" key="3">
    <source>
        <dbReference type="Proteomes" id="UP001467674"/>
    </source>
</evidence>
<dbReference type="EC" id="2.-.-.-" evidence="2"/>
<protein>
    <submittedName>
        <fullName evidence="2">GNAT family protein</fullName>
        <ecNumber evidence="2">2.-.-.-</ecNumber>
    </submittedName>
</protein>
<proteinExistence type="predicted"/>
<keyword evidence="2" id="KW-0808">Transferase</keyword>
<gene>
    <name evidence="2" type="ORF">ABQG71_15255</name>
</gene>
<reference evidence="2 3" key="1">
    <citation type="submission" date="2024-06" db="EMBL/GenBank/DDBJ databases">
        <title>Construction of an artificial bacterial consortium using nitrogen cycle bacteria from Cuatro Cienegas Basin and a mangrove forest.</title>
        <authorList>
            <person name="Aguilera-Najera D."/>
            <person name="Marquez-Cianci L."/>
            <person name="Martinez-Perez E."/>
            <person name="Rosas-Barrera M."/>
            <person name="Rodriguez-Cruz U.E."/>
            <person name="Tapia-Lopez R."/>
            <person name="Eguiarte L.E."/>
            <person name="Souza-Saldivar V."/>
        </authorList>
    </citation>
    <scope>NUCLEOTIDE SEQUENCE [LARGE SCALE GENOMIC DNA]</scope>
    <source>
        <strain evidence="2 3">S14-15</strain>
    </source>
</reference>
<dbReference type="GO" id="GO:0016740">
    <property type="term" value="F:transferase activity"/>
    <property type="evidence" value="ECO:0007669"/>
    <property type="project" value="UniProtKB-KW"/>
</dbReference>
<sequence length="191" mass="22548">MTRHKLIFPQSFPTIHTERLILKQATIEDAEDMHIYLSNETVCRYMGIDAHESIKDTKGEIKWYDNIFKEQTGIRWGISLKNNPTIIGSCGFLNLEKQHYRTEIGYELHHDHWRKGIMKEAITAVLRYGFQEMNLNRIEAIIDPANTSSVQLLEKIHFVQEGLLREYELGQKGFDDVYMYSILKRDYEKSY</sequence>
<evidence type="ECO:0000259" key="1">
    <source>
        <dbReference type="PROSITE" id="PS51186"/>
    </source>
</evidence>
<accession>A0ABV1S8X0</accession>
<feature type="domain" description="N-acetyltransferase" evidence="1">
    <location>
        <begin position="20"/>
        <end position="184"/>
    </location>
</feature>
<dbReference type="EMBL" id="JBEOME010000009">
    <property type="protein sequence ID" value="MER3122546.1"/>
    <property type="molecule type" value="Genomic_DNA"/>
</dbReference>
<organism evidence="2 3">
    <name type="scientific">Bacillus altitudinis</name>
    <dbReference type="NCBI Taxonomy" id="293387"/>
    <lineage>
        <taxon>Bacteria</taxon>
        <taxon>Bacillati</taxon>
        <taxon>Bacillota</taxon>
        <taxon>Bacilli</taxon>
        <taxon>Bacillales</taxon>
        <taxon>Bacillaceae</taxon>
        <taxon>Bacillus</taxon>
    </lineage>
</organism>
<comment type="caution">
    <text evidence="2">The sequence shown here is derived from an EMBL/GenBank/DDBJ whole genome shotgun (WGS) entry which is preliminary data.</text>
</comment>
<dbReference type="RefSeq" id="WP_350386330.1">
    <property type="nucleotide sequence ID" value="NZ_JBEOME010000009.1"/>
</dbReference>
<dbReference type="PROSITE" id="PS51186">
    <property type="entry name" value="GNAT"/>
    <property type="match status" value="1"/>
</dbReference>
<evidence type="ECO:0000313" key="2">
    <source>
        <dbReference type="EMBL" id="MER3122546.1"/>
    </source>
</evidence>
<dbReference type="Proteomes" id="UP001467674">
    <property type="component" value="Unassembled WGS sequence"/>
</dbReference>
<dbReference type="Pfam" id="PF13302">
    <property type="entry name" value="Acetyltransf_3"/>
    <property type="match status" value="1"/>
</dbReference>
<dbReference type="InterPro" id="IPR016181">
    <property type="entry name" value="Acyl_CoA_acyltransferase"/>
</dbReference>
<dbReference type="PANTHER" id="PTHR43792:SF9">
    <property type="entry name" value="RIBOSOMAL-PROTEIN-ALANINE ACETYLTRANSFERASE"/>
    <property type="match status" value="1"/>
</dbReference>
<dbReference type="InterPro" id="IPR000182">
    <property type="entry name" value="GNAT_dom"/>
</dbReference>
<keyword evidence="3" id="KW-1185">Reference proteome</keyword>
<name>A0ABV1S8X0_BACAB</name>
<dbReference type="PANTHER" id="PTHR43792">
    <property type="entry name" value="GNAT FAMILY, PUTATIVE (AFU_ORTHOLOGUE AFUA_3G00765)-RELATED-RELATED"/>
    <property type="match status" value="1"/>
</dbReference>
<dbReference type="SUPFAM" id="SSF55729">
    <property type="entry name" value="Acyl-CoA N-acyltransferases (Nat)"/>
    <property type="match status" value="1"/>
</dbReference>
<dbReference type="InterPro" id="IPR051531">
    <property type="entry name" value="N-acetyltransferase"/>
</dbReference>